<dbReference type="KEGG" id="git:C6V83_16000"/>
<protein>
    <submittedName>
        <fullName evidence="1">Uncharacterized protein</fullName>
    </submittedName>
</protein>
<dbReference type="Proteomes" id="UP000239814">
    <property type="component" value="Chromosome"/>
</dbReference>
<evidence type="ECO:0000313" key="2">
    <source>
        <dbReference type="Proteomes" id="UP000239814"/>
    </source>
</evidence>
<name>A0A2S0KIL7_9ACTN</name>
<dbReference type="AlphaFoldDB" id="A0A2S0KIL7"/>
<accession>A0A2S0KIL7</accession>
<proteinExistence type="predicted"/>
<reference evidence="1 2" key="1">
    <citation type="submission" date="2018-03" db="EMBL/GenBank/DDBJ databases">
        <title>Characteristics and genome of n-alkane degrading marine bacteria Gordonia iterans isolated from crude oil contaminated in Tae-an, South Korea.</title>
        <authorList>
            <person name="Lee S.-S."/>
            <person name="Kim H."/>
        </authorList>
    </citation>
    <scope>NUCLEOTIDE SEQUENCE [LARGE SCALE GENOMIC DNA]</scope>
    <source>
        <strain evidence="1 2">Co17</strain>
    </source>
</reference>
<gene>
    <name evidence="1" type="ORF">C6V83_16000</name>
</gene>
<sequence length="104" mass="11443">MNAMSDLLMQIEQRAATMPWMPAVRFRGQIVSYGDLHRRIVEYDAVVSAHALSENAALTAALVSFFPDALRALAPLDQAQWVADAITWLSRGLSDSRESLIAAI</sequence>
<evidence type="ECO:0000313" key="1">
    <source>
        <dbReference type="EMBL" id="AVM01524.1"/>
    </source>
</evidence>
<keyword evidence="2" id="KW-1185">Reference proteome</keyword>
<dbReference type="EMBL" id="CP027433">
    <property type="protein sequence ID" value="AVM01524.1"/>
    <property type="molecule type" value="Genomic_DNA"/>
</dbReference>
<organism evidence="1 2">
    <name type="scientific">Gordonia iterans</name>
    <dbReference type="NCBI Taxonomy" id="1004901"/>
    <lineage>
        <taxon>Bacteria</taxon>
        <taxon>Bacillati</taxon>
        <taxon>Actinomycetota</taxon>
        <taxon>Actinomycetes</taxon>
        <taxon>Mycobacteriales</taxon>
        <taxon>Gordoniaceae</taxon>
        <taxon>Gordonia</taxon>
    </lineage>
</organism>